<organism evidence="1 2">
    <name type="scientific">Mesorhizobium tianshanense</name>
    <dbReference type="NCBI Taxonomy" id="39844"/>
    <lineage>
        <taxon>Bacteria</taxon>
        <taxon>Pseudomonadati</taxon>
        <taxon>Pseudomonadota</taxon>
        <taxon>Alphaproteobacteria</taxon>
        <taxon>Hyphomicrobiales</taxon>
        <taxon>Phyllobacteriaceae</taxon>
        <taxon>Mesorhizobium</taxon>
    </lineage>
</organism>
<dbReference type="AlphaFoldDB" id="A0A562P3W6"/>
<sequence length="64" mass="7342">MAEDHSACSISAFDGDVLRSVFKKSVIEERIPEDRWPSLATHLVRELTGYEHVAPEVLAWMMRK</sequence>
<comment type="caution">
    <text evidence="1">The sequence shown here is derived from an EMBL/GenBank/DDBJ whole genome shotgun (WGS) entry which is preliminary data.</text>
</comment>
<dbReference type="EMBL" id="VLKT01000010">
    <property type="protein sequence ID" value="TWI39152.1"/>
    <property type="molecule type" value="Genomic_DNA"/>
</dbReference>
<proteinExistence type="predicted"/>
<dbReference type="OrthoDB" id="8086567at2"/>
<evidence type="ECO:0000313" key="1">
    <source>
        <dbReference type="EMBL" id="TWI39152.1"/>
    </source>
</evidence>
<keyword evidence="2" id="KW-1185">Reference proteome</keyword>
<accession>A0A562P3W6</accession>
<evidence type="ECO:0000313" key="2">
    <source>
        <dbReference type="Proteomes" id="UP000317122"/>
    </source>
</evidence>
<name>A0A562P3W6_9HYPH</name>
<dbReference type="Proteomes" id="UP000317122">
    <property type="component" value="Unassembled WGS sequence"/>
</dbReference>
<protein>
    <submittedName>
        <fullName evidence="1">Uncharacterized protein</fullName>
    </submittedName>
</protein>
<dbReference type="RefSeq" id="WP_145716383.1">
    <property type="nucleotide sequence ID" value="NZ_BSPF01000131.1"/>
</dbReference>
<reference evidence="1 2" key="1">
    <citation type="journal article" date="2015" name="Stand. Genomic Sci.">
        <title>Genomic Encyclopedia of Bacterial and Archaeal Type Strains, Phase III: the genomes of soil and plant-associated and newly described type strains.</title>
        <authorList>
            <person name="Whitman W.B."/>
            <person name="Woyke T."/>
            <person name="Klenk H.P."/>
            <person name="Zhou Y."/>
            <person name="Lilburn T.G."/>
            <person name="Beck B.J."/>
            <person name="De Vos P."/>
            <person name="Vandamme P."/>
            <person name="Eisen J.A."/>
            <person name="Garrity G."/>
            <person name="Hugenholtz P."/>
            <person name="Kyrpides N.C."/>
        </authorList>
    </citation>
    <scope>NUCLEOTIDE SEQUENCE [LARGE SCALE GENOMIC DNA]</scope>
    <source>
        <strain evidence="1 2">CGMCC 1.2546</strain>
    </source>
</reference>
<gene>
    <name evidence="1" type="ORF">IQ26_02001</name>
</gene>